<evidence type="ECO:0000256" key="1">
    <source>
        <dbReference type="SAM" id="MobiDB-lite"/>
    </source>
</evidence>
<feature type="compositionally biased region" description="Acidic residues" evidence="1">
    <location>
        <begin position="188"/>
        <end position="197"/>
    </location>
</feature>
<dbReference type="Proteomes" id="UP001500729">
    <property type="component" value="Unassembled WGS sequence"/>
</dbReference>
<dbReference type="InterPro" id="IPR036894">
    <property type="entry name" value="YbaB-like_sf"/>
</dbReference>
<reference evidence="2 3" key="1">
    <citation type="journal article" date="2019" name="Int. J. Syst. Evol. Microbiol.">
        <title>The Global Catalogue of Microorganisms (GCM) 10K type strain sequencing project: providing services to taxonomists for standard genome sequencing and annotation.</title>
        <authorList>
            <consortium name="The Broad Institute Genomics Platform"/>
            <consortium name="The Broad Institute Genome Sequencing Center for Infectious Disease"/>
            <person name="Wu L."/>
            <person name="Ma J."/>
        </authorList>
    </citation>
    <scope>NUCLEOTIDE SEQUENCE [LARGE SCALE GENOMIC DNA]</scope>
    <source>
        <strain evidence="2 3">JCM 10303</strain>
    </source>
</reference>
<evidence type="ECO:0000313" key="3">
    <source>
        <dbReference type="Proteomes" id="UP001500729"/>
    </source>
</evidence>
<protein>
    <recommendedName>
        <fullName evidence="4">YbaB/EbfC DNA-binding family protein</fullName>
    </recommendedName>
</protein>
<feature type="compositionally biased region" description="Basic and acidic residues" evidence="1">
    <location>
        <begin position="142"/>
        <end position="154"/>
    </location>
</feature>
<dbReference type="Pfam" id="PF02575">
    <property type="entry name" value="YbaB_DNA_bd"/>
    <property type="match status" value="1"/>
</dbReference>
<comment type="caution">
    <text evidence="2">The sequence shown here is derived from an EMBL/GenBank/DDBJ whole genome shotgun (WGS) entry which is preliminary data.</text>
</comment>
<gene>
    <name evidence="2" type="ORF">GCM10009533_61790</name>
</gene>
<keyword evidence="3" id="KW-1185">Reference proteome</keyword>
<evidence type="ECO:0000313" key="2">
    <source>
        <dbReference type="EMBL" id="GAA0555573.1"/>
    </source>
</evidence>
<accession>A0ABN1E092</accession>
<dbReference type="SUPFAM" id="SSF82607">
    <property type="entry name" value="YbaB-like"/>
    <property type="match status" value="1"/>
</dbReference>
<feature type="region of interest" description="Disordered" evidence="1">
    <location>
        <begin position="127"/>
        <end position="204"/>
    </location>
</feature>
<sequence length="204" mass="22374">MPGESRGGFAAIGADPEEAQRRIQEWAQGFAQKAERYQAVQEQTERLRLTAASPDGRIKVTVRADGSVTDLEFTDKVRSMAPSELAAQILATMHRAQADIASRVGETMAAQLGDEDMQTRSMMLDNLRERFPEQPEEPEQETTSKWDAPEDDAPKPPPPAPPAGPSGPSATPPKPGTPPQQQKRSQFDDYDDGDFGPDFDPLRD</sequence>
<dbReference type="InterPro" id="IPR004401">
    <property type="entry name" value="YbaB/EbfC"/>
</dbReference>
<dbReference type="RefSeq" id="WP_009949389.1">
    <property type="nucleotide sequence ID" value="NZ_BAAAGS010000067.1"/>
</dbReference>
<feature type="compositionally biased region" description="Pro residues" evidence="1">
    <location>
        <begin position="155"/>
        <end position="178"/>
    </location>
</feature>
<name>A0ABN1E092_SACER</name>
<organism evidence="2 3">
    <name type="scientific">Saccharopolyspora erythraea</name>
    <name type="common">Streptomyces erythraeus</name>
    <dbReference type="NCBI Taxonomy" id="1836"/>
    <lineage>
        <taxon>Bacteria</taxon>
        <taxon>Bacillati</taxon>
        <taxon>Actinomycetota</taxon>
        <taxon>Actinomycetes</taxon>
        <taxon>Pseudonocardiales</taxon>
        <taxon>Pseudonocardiaceae</taxon>
        <taxon>Saccharopolyspora</taxon>
    </lineage>
</organism>
<proteinExistence type="predicted"/>
<dbReference type="EMBL" id="BAAAGS010000067">
    <property type="protein sequence ID" value="GAA0555573.1"/>
    <property type="molecule type" value="Genomic_DNA"/>
</dbReference>
<evidence type="ECO:0008006" key="4">
    <source>
        <dbReference type="Google" id="ProtNLM"/>
    </source>
</evidence>
<dbReference type="Gene3D" id="3.30.1310.10">
    <property type="entry name" value="Nucleoid-associated protein YbaB-like domain"/>
    <property type="match status" value="1"/>
</dbReference>